<dbReference type="PRINTS" id="PR00574">
    <property type="entry name" value="OPSINBLUE"/>
</dbReference>
<evidence type="ECO:0000256" key="4">
    <source>
        <dbReference type="ARBA" id="ARBA00013487"/>
    </source>
</evidence>
<dbReference type="Proteomes" id="UP000007303">
    <property type="component" value="Unassembled WGS sequence"/>
</dbReference>
<dbReference type="InterPro" id="IPR001521">
    <property type="entry name" value="Opsin_blue"/>
</dbReference>
<feature type="transmembrane region" description="Helical" evidence="20">
    <location>
        <begin position="41"/>
        <end position="69"/>
    </location>
</feature>
<dbReference type="Pfam" id="PF00001">
    <property type="entry name" value="7tm_1"/>
    <property type="match status" value="1"/>
</dbReference>
<keyword evidence="10 20" id="KW-1133">Transmembrane helix</keyword>
<evidence type="ECO:0000256" key="1">
    <source>
        <dbReference type="ARBA" id="ARBA00002881"/>
    </source>
</evidence>
<evidence type="ECO:0000259" key="22">
    <source>
        <dbReference type="PROSITE" id="PS50262"/>
    </source>
</evidence>
<dbReference type="GO" id="GO:0009584">
    <property type="term" value="P:detection of visible light"/>
    <property type="evidence" value="ECO:0007669"/>
    <property type="project" value="Ensembl"/>
</dbReference>
<dbReference type="InterPro" id="IPR050125">
    <property type="entry name" value="GPCR_opsins"/>
</dbReference>
<comment type="subcellular location">
    <subcellularLocation>
        <location evidence="3">Cell projection</location>
        <location evidence="3">Cilium</location>
        <location evidence="3">Photoreceptor outer segment</location>
    </subcellularLocation>
    <subcellularLocation>
        <location evidence="2 20">Membrane</location>
        <topology evidence="2 20">Multi-pass membrane protein</topology>
    </subcellularLocation>
</comment>
<dbReference type="HOGENOM" id="CLU_009579_3_0_1"/>
<evidence type="ECO:0000313" key="24">
    <source>
        <dbReference type="Ensembl" id="ENSTNIP00000010125.1"/>
    </source>
</evidence>
<dbReference type="GO" id="GO:0001750">
    <property type="term" value="C:photoreceptor outer segment"/>
    <property type="evidence" value="ECO:0007669"/>
    <property type="project" value="UniProtKB-SubCell"/>
</dbReference>
<dbReference type="GO" id="GO:0009881">
    <property type="term" value="F:photoreceptor activity"/>
    <property type="evidence" value="ECO:0007669"/>
    <property type="project" value="UniProtKB-KW"/>
</dbReference>
<sequence>MRGNRQHEFQEDFFIPIPLEVDNITALSPFLVPQDHLGSPALFYGMAAFMFCLFVSGTGINALTIACTVKYKKLRSHLNYILVNLAVSNLLVTCVGSFTCFCCFTVRYMFVGPLGCKIEGFAATLGGMVSLWSLAVVAFERWLVVCKPLGNFIFKPDHAIACCAATWLFALVVSGPPLFGWSRYIPEGFQCSCGPDWYTTGNKYNNESYVMFIFGFGFAVPFFVIVFCYSQLLFVLKSAAKAQAESASTQKAEKEVTRMVVVMIFGFLVCWLPYASFALWAVNNRGTPFDLRLATIPACFSKSSAVYNPVIYVVLNKQFRSCMKKMLGMSGGDDEDSSASQSVTEVSKVSPS</sequence>
<feature type="transmembrane region" description="Helical" evidence="20">
    <location>
        <begin position="81"/>
        <end position="108"/>
    </location>
</feature>
<accession>Q4SR56</accession>
<evidence type="ECO:0000256" key="16">
    <source>
        <dbReference type="ARBA" id="ARBA00023180"/>
    </source>
</evidence>
<keyword evidence="11 20" id="KW-0157">Chromophore</keyword>
<evidence type="ECO:0000256" key="7">
    <source>
        <dbReference type="ARBA" id="ARBA00022606"/>
    </source>
</evidence>
<feature type="transmembrane region" description="Helical" evidence="20">
    <location>
        <begin position="120"/>
        <end position="139"/>
    </location>
</feature>
<dbReference type="InterPro" id="IPR000276">
    <property type="entry name" value="GPCR_Rhodpsn"/>
</dbReference>
<keyword evidence="7 20" id="KW-0716">Sensory transduction</keyword>
<dbReference type="STRING" id="99883.ENSTNIP00000010125"/>
<proteinExistence type="inferred from homology"/>
<dbReference type="EMBL" id="CAAE01014528">
    <property type="protein sequence ID" value="CAF96876.1"/>
    <property type="molecule type" value="Genomic_DNA"/>
</dbReference>
<evidence type="ECO:0000256" key="5">
    <source>
        <dbReference type="ARBA" id="ARBA00022543"/>
    </source>
</evidence>
<keyword evidence="14" id="KW-1015">Disulfide bond</keyword>
<keyword evidence="8 20" id="KW-0812">Transmembrane</keyword>
<evidence type="ECO:0000256" key="9">
    <source>
        <dbReference type="ARBA" id="ARBA00022925"/>
    </source>
</evidence>
<evidence type="ECO:0000256" key="3">
    <source>
        <dbReference type="ARBA" id="ARBA00004504"/>
    </source>
</evidence>
<reference evidence="23" key="2">
    <citation type="submission" date="2004-02" db="EMBL/GenBank/DDBJ databases">
        <authorList>
            <consortium name="Genoscope"/>
            <consortium name="Whitehead Institute Centre for Genome Research"/>
        </authorList>
    </citation>
    <scope>NUCLEOTIDE SEQUENCE</scope>
</reference>
<evidence type="ECO:0000313" key="23">
    <source>
        <dbReference type="EMBL" id="CAF96876.1"/>
    </source>
</evidence>
<feature type="domain" description="G-protein coupled receptors family 1 profile" evidence="22">
    <location>
        <begin position="60"/>
        <end position="312"/>
    </location>
</feature>
<keyword evidence="13 20" id="KW-0472">Membrane</keyword>
<dbReference type="PROSITE" id="PS00237">
    <property type="entry name" value="G_PROTEIN_RECEP_F1_1"/>
    <property type="match status" value="1"/>
</dbReference>
<keyword evidence="19" id="KW-0844">Vision</keyword>
<dbReference type="Ensembl" id="ENSTNIT00000010305.1">
    <property type="protein sequence ID" value="ENSTNIP00000010125.1"/>
    <property type="gene ID" value="ENSTNIG00000007321.1"/>
</dbReference>
<dbReference type="KEGG" id="tng:GSTEN00014062G001"/>
<dbReference type="PRINTS" id="PR00238">
    <property type="entry name" value="OPSIN"/>
</dbReference>
<keyword evidence="16" id="KW-0325">Glycoprotein</keyword>
<feature type="transmembrane region" description="Helical" evidence="20">
    <location>
        <begin position="159"/>
        <end position="179"/>
    </location>
</feature>
<keyword evidence="6" id="KW-0597">Phosphoprotein</keyword>
<name>Q4SR56_TETNG</name>
<reference evidence="23 25" key="1">
    <citation type="journal article" date="2004" name="Nature">
        <title>Genome duplication in the teleost fish Tetraodon nigroviridis reveals the early vertebrate proto-karyotype.</title>
        <authorList>
            <person name="Jaillon O."/>
            <person name="Aury J.-M."/>
            <person name="Brunet F."/>
            <person name="Petit J.-L."/>
            <person name="Stange-Thomann N."/>
            <person name="Mauceli E."/>
            <person name="Bouneau L."/>
            <person name="Fischer C."/>
            <person name="Ozouf-Costaz C."/>
            <person name="Bernot A."/>
            <person name="Nicaud S."/>
            <person name="Jaffe D."/>
            <person name="Fisher S."/>
            <person name="Lutfalla G."/>
            <person name="Dossat C."/>
            <person name="Segurens B."/>
            <person name="Dasilva C."/>
            <person name="Salanoubat M."/>
            <person name="Levy M."/>
            <person name="Boudet N."/>
            <person name="Castellano S."/>
            <person name="Anthouard V."/>
            <person name="Jubin C."/>
            <person name="Castelli V."/>
            <person name="Katinka M."/>
            <person name="Vacherie B."/>
            <person name="Biemont C."/>
            <person name="Skalli Z."/>
            <person name="Cattolico L."/>
            <person name="Poulain J."/>
            <person name="De Berardinis V."/>
            <person name="Cruaud C."/>
            <person name="Duprat S."/>
            <person name="Brottier P."/>
            <person name="Coutanceau J.-P."/>
            <person name="Gouzy J."/>
            <person name="Parra G."/>
            <person name="Lardier G."/>
            <person name="Chapple C."/>
            <person name="McKernan K.J."/>
            <person name="McEwan P."/>
            <person name="Bosak S."/>
            <person name="Kellis M."/>
            <person name="Volff J.-N."/>
            <person name="Guigo R."/>
            <person name="Zody M.C."/>
            <person name="Mesirov J."/>
            <person name="Lindblad-Toh K."/>
            <person name="Birren B."/>
            <person name="Nusbaum C."/>
            <person name="Kahn D."/>
            <person name="Robinson-Rechavi M."/>
            <person name="Laudet V."/>
            <person name="Schachter V."/>
            <person name="Quetier F."/>
            <person name="Saurin W."/>
            <person name="Scarpelli C."/>
            <person name="Wincker P."/>
            <person name="Lander E.S."/>
            <person name="Weissenbach J."/>
            <person name="Roest Crollius H."/>
        </authorList>
    </citation>
    <scope>NUCLEOTIDE SEQUENCE [LARGE SCALE GENOMIC DNA]</scope>
</reference>
<evidence type="ECO:0000256" key="12">
    <source>
        <dbReference type="ARBA" id="ARBA00023040"/>
    </source>
</evidence>
<dbReference type="AlphaFoldDB" id="Q4SR56"/>
<evidence type="ECO:0000256" key="19">
    <source>
        <dbReference type="ARBA" id="ARBA00023305"/>
    </source>
</evidence>
<evidence type="ECO:0000256" key="21">
    <source>
        <dbReference type="SAM" id="MobiDB-lite"/>
    </source>
</evidence>
<keyword evidence="18" id="KW-0966">Cell projection</keyword>
<dbReference type="PROSITE" id="PS00238">
    <property type="entry name" value="OPSIN"/>
    <property type="match status" value="1"/>
</dbReference>
<dbReference type="OrthoDB" id="6142583at2759"/>
<dbReference type="PROSITE" id="PS50262">
    <property type="entry name" value="G_PROTEIN_RECEP_F1_2"/>
    <property type="match status" value="1"/>
</dbReference>
<evidence type="ECO:0000313" key="25">
    <source>
        <dbReference type="Proteomes" id="UP000007303"/>
    </source>
</evidence>
<keyword evidence="5 20" id="KW-0600">Photoreceptor protein</keyword>
<keyword evidence="12 20" id="KW-0297">G-protein coupled receptor</keyword>
<keyword evidence="9 20" id="KW-0681">Retinal protein</keyword>
<dbReference type="PRINTS" id="PR00237">
    <property type="entry name" value="GPCRRHODOPSN"/>
</dbReference>
<evidence type="ECO:0000256" key="8">
    <source>
        <dbReference type="ARBA" id="ARBA00022692"/>
    </source>
</evidence>
<evidence type="ECO:0000256" key="20">
    <source>
        <dbReference type="RuleBase" id="RU004951"/>
    </source>
</evidence>
<dbReference type="SUPFAM" id="SSF81321">
    <property type="entry name" value="Family A G protein-coupled receptor-like"/>
    <property type="match status" value="1"/>
</dbReference>
<dbReference type="GO" id="GO:0042331">
    <property type="term" value="P:phototaxis"/>
    <property type="evidence" value="ECO:0007669"/>
    <property type="project" value="Ensembl"/>
</dbReference>
<feature type="region of interest" description="Disordered" evidence="21">
    <location>
        <begin position="330"/>
        <end position="352"/>
    </location>
</feature>
<keyword evidence="25" id="KW-1185">Reference proteome</keyword>
<dbReference type="InterPro" id="IPR001760">
    <property type="entry name" value="Opsin"/>
</dbReference>
<evidence type="ECO:0000256" key="13">
    <source>
        <dbReference type="ARBA" id="ARBA00023136"/>
    </source>
</evidence>
<feature type="compositionally biased region" description="Polar residues" evidence="21">
    <location>
        <begin position="338"/>
        <end position="352"/>
    </location>
</feature>
<dbReference type="InterPro" id="IPR017452">
    <property type="entry name" value="GPCR_Rhodpsn_7TM"/>
</dbReference>
<dbReference type="PANTHER" id="PTHR24240">
    <property type="entry name" value="OPSIN"/>
    <property type="match status" value="1"/>
</dbReference>
<dbReference type="OMA" id="CGLTWVC"/>
<evidence type="ECO:0000256" key="15">
    <source>
        <dbReference type="ARBA" id="ARBA00023170"/>
    </source>
</evidence>
<comment type="function">
    <text evidence="1">Visual pigments are the light-absorbing molecules that mediate vision. They consist of an apoprotein, opsin, covalently linked to cis-retinal.</text>
</comment>
<dbReference type="GO" id="GO:0004930">
    <property type="term" value="F:G protein-coupled receptor activity"/>
    <property type="evidence" value="ECO:0007669"/>
    <property type="project" value="UniProtKB-KW"/>
</dbReference>
<gene>
    <name evidence="23" type="ORF">GSTENG00014062001</name>
</gene>
<organism evidence="23">
    <name type="scientific">Tetraodon nigroviridis</name>
    <name type="common">Spotted green pufferfish</name>
    <name type="synonym">Chelonodon nigroviridis</name>
    <dbReference type="NCBI Taxonomy" id="99883"/>
    <lineage>
        <taxon>Eukaryota</taxon>
        <taxon>Metazoa</taxon>
        <taxon>Chordata</taxon>
        <taxon>Craniata</taxon>
        <taxon>Vertebrata</taxon>
        <taxon>Euteleostomi</taxon>
        <taxon>Actinopterygii</taxon>
        <taxon>Neopterygii</taxon>
        <taxon>Teleostei</taxon>
        <taxon>Neoteleostei</taxon>
        <taxon>Acanthomorphata</taxon>
        <taxon>Eupercaria</taxon>
        <taxon>Tetraodontiformes</taxon>
        <taxon>Tetradontoidea</taxon>
        <taxon>Tetraodontidae</taxon>
        <taxon>Tetraodon</taxon>
    </lineage>
</organism>
<feature type="transmembrane region" description="Helical" evidence="20">
    <location>
        <begin position="256"/>
        <end position="282"/>
    </location>
</feature>
<protein>
    <recommendedName>
        <fullName evidence="4">Rhodopsin</fullName>
    </recommendedName>
</protein>
<dbReference type="Gene3D" id="1.20.1070.10">
    <property type="entry name" value="Rhodopsin 7-helix transmembrane proteins"/>
    <property type="match status" value="1"/>
</dbReference>
<keyword evidence="17 20" id="KW-0807">Transducer</keyword>
<dbReference type="FunFam" id="1.20.1070.10:FF:000018">
    <property type="entry name" value="Rhodopsin"/>
    <property type="match status" value="1"/>
</dbReference>
<dbReference type="GO" id="GO:0007602">
    <property type="term" value="P:phototransduction"/>
    <property type="evidence" value="ECO:0007669"/>
    <property type="project" value="UniProtKB-KW"/>
</dbReference>
<evidence type="ECO:0000256" key="2">
    <source>
        <dbReference type="ARBA" id="ARBA00004141"/>
    </source>
</evidence>
<feature type="transmembrane region" description="Helical" evidence="20">
    <location>
        <begin position="209"/>
        <end position="236"/>
    </location>
</feature>
<comment type="similarity">
    <text evidence="20">Belongs to the G-protein coupled receptor 1 family. Opsin subfamily.</text>
</comment>
<keyword evidence="15 20" id="KW-0675">Receptor</keyword>
<evidence type="ECO:0000256" key="14">
    <source>
        <dbReference type="ARBA" id="ARBA00023157"/>
    </source>
</evidence>
<evidence type="ECO:0000256" key="17">
    <source>
        <dbReference type="ARBA" id="ARBA00023224"/>
    </source>
</evidence>
<dbReference type="GO" id="GO:0007601">
    <property type="term" value="P:visual perception"/>
    <property type="evidence" value="ECO:0007669"/>
    <property type="project" value="UniProtKB-KW"/>
</dbReference>
<dbReference type="GeneTree" id="ENSGT01030000234549"/>
<evidence type="ECO:0000256" key="10">
    <source>
        <dbReference type="ARBA" id="ARBA00022989"/>
    </source>
</evidence>
<reference evidence="24" key="3">
    <citation type="submission" date="2025-05" db="UniProtKB">
        <authorList>
            <consortium name="Ensembl"/>
        </authorList>
    </citation>
    <scope>IDENTIFICATION</scope>
</reference>
<evidence type="ECO:0000256" key="18">
    <source>
        <dbReference type="ARBA" id="ARBA00023273"/>
    </source>
</evidence>
<evidence type="ECO:0000256" key="6">
    <source>
        <dbReference type="ARBA" id="ARBA00022553"/>
    </source>
</evidence>
<evidence type="ECO:0000256" key="11">
    <source>
        <dbReference type="ARBA" id="ARBA00022991"/>
    </source>
</evidence>
<dbReference type="GO" id="GO:0016020">
    <property type="term" value="C:membrane"/>
    <property type="evidence" value="ECO:0007669"/>
    <property type="project" value="UniProtKB-SubCell"/>
</dbReference>
<feature type="transmembrane region" description="Helical" evidence="20">
    <location>
        <begin position="294"/>
        <end position="315"/>
    </location>
</feature>
<dbReference type="InterPro" id="IPR027430">
    <property type="entry name" value="Retinal_BS"/>
</dbReference>